<dbReference type="PROSITE" id="PS51354">
    <property type="entry name" value="GLUTAREDOXIN_2"/>
    <property type="match status" value="1"/>
</dbReference>
<evidence type="ECO:0000256" key="1">
    <source>
        <dbReference type="ARBA" id="ARBA00007787"/>
    </source>
</evidence>
<accession>A0A424YTV3</accession>
<dbReference type="Pfam" id="PF13192">
    <property type="entry name" value="Thioredoxin_3"/>
    <property type="match status" value="1"/>
</dbReference>
<evidence type="ECO:0000259" key="3">
    <source>
        <dbReference type="Pfam" id="PF13192"/>
    </source>
</evidence>
<evidence type="ECO:0000313" key="4">
    <source>
        <dbReference type="EMBL" id="RQD82376.1"/>
    </source>
</evidence>
<dbReference type="InterPro" id="IPR036249">
    <property type="entry name" value="Thioredoxin-like_sf"/>
</dbReference>
<dbReference type="InterPro" id="IPR012336">
    <property type="entry name" value="Thioredoxin-like_fold"/>
</dbReference>
<dbReference type="Gene3D" id="3.40.30.10">
    <property type="entry name" value="Glutaredoxin"/>
    <property type="match status" value="1"/>
</dbReference>
<keyword evidence="2" id="KW-0813">Transport</keyword>
<evidence type="ECO:0000256" key="2">
    <source>
        <dbReference type="ARBA" id="ARBA00022982"/>
    </source>
</evidence>
<protein>
    <submittedName>
        <fullName evidence="4">Thioredoxin family protein</fullName>
    </submittedName>
</protein>
<reference evidence="4 5" key="1">
    <citation type="submission" date="2018-08" db="EMBL/GenBank/DDBJ databases">
        <title>The metabolism and importance of syntrophic acetate oxidation coupled to methane or sulfide production in haloalkaline environments.</title>
        <authorList>
            <person name="Timmers P.H.A."/>
            <person name="Vavourakis C.D."/>
            <person name="Sorokin D.Y."/>
            <person name="Sinninghe Damste J.S."/>
            <person name="Muyzer G."/>
            <person name="Stams A.J.M."/>
            <person name="Plugge C.M."/>
        </authorList>
    </citation>
    <scope>NUCLEOTIDE SEQUENCE [LARGE SCALE GENOMIC DNA]</scope>
    <source>
        <strain evidence="4">MSAO_Arc3</strain>
    </source>
</reference>
<keyword evidence="2" id="KW-0249">Electron transport</keyword>
<name>A0A424YTV3_9EURY</name>
<gene>
    <name evidence="4" type="ORF">D5R95_07330</name>
</gene>
<proteinExistence type="inferred from homology"/>
<comment type="caution">
    <text evidence="4">The sequence shown here is derived from an EMBL/GenBank/DDBJ whole genome shotgun (WGS) entry which is preliminary data.</text>
</comment>
<organism evidence="4 5">
    <name type="scientific">Methanosalsum natronophilum</name>
    <dbReference type="NCBI Taxonomy" id="768733"/>
    <lineage>
        <taxon>Archaea</taxon>
        <taxon>Methanobacteriati</taxon>
        <taxon>Methanobacteriota</taxon>
        <taxon>Stenosarchaea group</taxon>
        <taxon>Methanomicrobia</taxon>
        <taxon>Methanosarcinales</taxon>
        <taxon>Methanosarcinaceae</taxon>
        <taxon>Methanosalsum</taxon>
    </lineage>
</organism>
<feature type="domain" description="Thioredoxin-like fold" evidence="3">
    <location>
        <begin position="9"/>
        <end position="78"/>
    </location>
</feature>
<dbReference type="EMBL" id="QZAB01000458">
    <property type="protein sequence ID" value="RQD82376.1"/>
    <property type="molecule type" value="Genomic_DNA"/>
</dbReference>
<comment type="similarity">
    <text evidence="1">Belongs to the glutaredoxin family.</text>
</comment>
<dbReference type="AlphaFoldDB" id="A0A424YTV3"/>
<evidence type="ECO:0000313" key="5">
    <source>
        <dbReference type="Proteomes" id="UP000284763"/>
    </source>
</evidence>
<dbReference type="Proteomes" id="UP000284763">
    <property type="component" value="Unassembled WGS sequence"/>
</dbReference>
<dbReference type="RefSeq" id="WP_259135730.1">
    <property type="nucleotide sequence ID" value="NZ_JANUCS010000024.1"/>
</dbReference>
<sequence length="80" mass="9120">MSKVILVHAEWCKFCPSAMKFWKDLKTELDFDYEEVDIDSDKGQQLASEYSVMSVPTTIIDDEVAFVGVPDKEEALEKLS</sequence>
<dbReference type="SUPFAM" id="SSF52833">
    <property type="entry name" value="Thioredoxin-like"/>
    <property type="match status" value="1"/>
</dbReference>